<protein>
    <submittedName>
        <fullName evidence="2">Uncharacterized protein</fullName>
    </submittedName>
</protein>
<dbReference type="AlphaFoldDB" id="A0A2N5SY30"/>
<reference evidence="2 3" key="1">
    <citation type="submission" date="2017-11" db="EMBL/GenBank/DDBJ databases">
        <title>De novo assembly and phasing of dikaryotic genomes from two isolates of Puccinia coronata f. sp. avenae, the causal agent of oat crown rust.</title>
        <authorList>
            <person name="Miller M.E."/>
            <person name="Zhang Y."/>
            <person name="Omidvar V."/>
            <person name="Sperschneider J."/>
            <person name="Schwessinger B."/>
            <person name="Raley C."/>
            <person name="Palmer J.M."/>
            <person name="Garnica D."/>
            <person name="Upadhyaya N."/>
            <person name="Rathjen J."/>
            <person name="Taylor J.M."/>
            <person name="Park R.F."/>
            <person name="Dodds P.N."/>
            <person name="Hirsch C.D."/>
            <person name="Kianian S.F."/>
            <person name="Figueroa M."/>
        </authorList>
    </citation>
    <scope>NUCLEOTIDE SEQUENCE [LARGE SCALE GENOMIC DNA]</scope>
    <source>
        <strain evidence="2">12SD80</strain>
    </source>
</reference>
<gene>
    <name evidence="2" type="ORF">PCASD_19084</name>
</gene>
<accession>A0A2N5SY30</accession>
<dbReference type="EMBL" id="PGCI01000738">
    <property type="protein sequence ID" value="PLW18140.1"/>
    <property type="molecule type" value="Genomic_DNA"/>
</dbReference>
<feature type="region of interest" description="Disordered" evidence="1">
    <location>
        <begin position="1"/>
        <end position="25"/>
    </location>
</feature>
<evidence type="ECO:0000256" key="1">
    <source>
        <dbReference type="SAM" id="MobiDB-lite"/>
    </source>
</evidence>
<dbReference type="Proteomes" id="UP000235392">
    <property type="component" value="Unassembled WGS sequence"/>
</dbReference>
<organism evidence="2 3">
    <name type="scientific">Puccinia coronata f. sp. avenae</name>
    <dbReference type="NCBI Taxonomy" id="200324"/>
    <lineage>
        <taxon>Eukaryota</taxon>
        <taxon>Fungi</taxon>
        <taxon>Dikarya</taxon>
        <taxon>Basidiomycota</taxon>
        <taxon>Pucciniomycotina</taxon>
        <taxon>Pucciniomycetes</taxon>
        <taxon>Pucciniales</taxon>
        <taxon>Pucciniaceae</taxon>
        <taxon>Puccinia</taxon>
    </lineage>
</organism>
<sequence length="66" mass="7459">MRDSKPESRDHKADQWSRYSAEARKRQDMFMSKAQRVTAARPAQKAVAQRDYCCATAESSGSPLLP</sequence>
<evidence type="ECO:0000313" key="2">
    <source>
        <dbReference type="EMBL" id="PLW18140.1"/>
    </source>
</evidence>
<proteinExistence type="predicted"/>
<comment type="caution">
    <text evidence="2">The sequence shown here is derived from an EMBL/GenBank/DDBJ whole genome shotgun (WGS) entry which is preliminary data.</text>
</comment>
<name>A0A2N5SY30_9BASI</name>
<evidence type="ECO:0000313" key="3">
    <source>
        <dbReference type="Proteomes" id="UP000235392"/>
    </source>
</evidence>